<organism evidence="1">
    <name type="scientific">marine metagenome</name>
    <dbReference type="NCBI Taxonomy" id="408172"/>
    <lineage>
        <taxon>unclassified sequences</taxon>
        <taxon>metagenomes</taxon>
        <taxon>ecological metagenomes</taxon>
    </lineage>
</organism>
<protein>
    <submittedName>
        <fullName evidence="1">Uncharacterized protein</fullName>
    </submittedName>
</protein>
<sequence length="49" mass="5165">MKNILLVIATLVLMAGCQTIQNNPKEAGDTASGIGDIIFAEGLLHLIGW</sequence>
<evidence type="ECO:0000313" key="1">
    <source>
        <dbReference type="EMBL" id="SVD74344.1"/>
    </source>
</evidence>
<dbReference type="AlphaFoldDB" id="A0A382XTZ8"/>
<accession>A0A382XTZ8</accession>
<dbReference type="EMBL" id="UINC01170344">
    <property type="protein sequence ID" value="SVD74344.1"/>
    <property type="molecule type" value="Genomic_DNA"/>
</dbReference>
<name>A0A382XTZ8_9ZZZZ</name>
<gene>
    <name evidence="1" type="ORF">METZ01_LOCUS427198</name>
</gene>
<reference evidence="1" key="1">
    <citation type="submission" date="2018-05" db="EMBL/GenBank/DDBJ databases">
        <authorList>
            <person name="Lanie J.A."/>
            <person name="Ng W.-L."/>
            <person name="Kazmierczak K.M."/>
            <person name="Andrzejewski T.M."/>
            <person name="Davidsen T.M."/>
            <person name="Wayne K.J."/>
            <person name="Tettelin H."/>
            <person name="Glass J.I."/>
            <person name="Rusch D."/>
            <person name="Podicherti R."/>
            <person name="Tsui H.-C.T."/>
            <person name="Winkler M.E."/>
        </authorList>
    </citation>
    <scope>NUCLEOTIDE SEQUENCE</scope>
</reference>
<dbReference type="PROSITE" id="PS51257">
    <property type="entry name" value="PROKAR_LIPOPROTEIN"/>
    <property type="match status" value="1"/>
</dbReference>
<proteinExistence type="predicted"/>